<evidence type="ECO:0000256" key="3">
    <source>
        <dbReference type="ARBA" id="ARBA00022475"/>
    </source>
</evidence>
<keyword evidence="7" id="KW-1015">Disulfide bond</keyword>
<dbReference type="Proteomes" id="UP000678393">
    <property type="component" value="Unassembled WGS sequence"/>
</dbReference>
<dbReference type="InterPro" id="IPR004156">
    <property type="entry name" value="OATP"/>
</dbReference>
<evidence type="ECO:0000256" key="4">
    <source>
        <dbReference type="ARBA" id="ARBA00022692"/>
    </source>
</evidence>
<dbReference type="InterPro" id="IPR002350">
    <property type="entry name" value="Kazal_dom"/>
</dbReference>
<dbReference type="Pfam" id="PF07648">
    <property type="entry name" value="Kazal_2"/>
    <property type="match status" value="1"/>
</dbReference>
<comment type="caution">
    <text evidence="8">Lacks conserved residue(s) required for the propagation of feature annotation.</text>
</comment>
<keyword evidence="8" id="KW-0406">Ion transport</keyword>
<dbReference type="NCBIfam" id="TIGR00805">
    <property type="entry name" value="oat"/>
    <property type="match status" value="1"/>
</dbReference>
<dbReference type="EMBL" id="CAJHNH020001779">
    <property type="protein sequence ID" value="CAG5124478.1"/>
    <property type="molecule type" value="Genomic_DNA"/>
</dbReference>
<keyword evidence="6 8" id="KW-0472">Membrane</keyword>
<dbReference type="AlphaFoldDB" id="A0A8S3Z8B9"/>
<dbReference type="OrthoDB" id="5062115at2759"/>
<feature type="transmembrane region" description="Helical" evidence="8">
    <location>
        <begin position="77"/>
        <end position="95"/>
    </location>
</feature>
<organism evidence="10 11">
    <name type="scientific">Candidula unifasciata</name>
    <dbReference type="NCBI Taxonomy" id="100452"/>
    <lineage>
        <taxon>Eukaryota</taxon>
        <taxon>Metazoa</taxon>
        <taxon>Spiralia</taxon>
        <taxon>Lophotrochozoa</taxon>
        <taxon>Mollusca</taxon>
        <taxon>Gastropoda</taxon>
        <taxon>Heterobranchia</taxon>
        <taxon>Euthyneura</taxon>
        <taxon>Panpulmonata</taxon>
        <taxon>Eupulmonata</taxon>
        <taxon>Stylommatophora</taxon>
        <taxon>Helicina</taxon>
        <taxon>Helicoidea</taxon>
        <taxon>Geomitridae</taxon>
        <taxon>Candidula</taxon>
    </lineage>
</organism>
<feature type="non-terminal residue" evidence="10">
    <location>
        <position position="1"/>
    </location>
</feature>
<keyword evidence="3" id="KW-1003">Cell membrane</keyword>
<evidence type="ECO:0000256" key="5">
    <source>
        <dbReference type="ARBA" id="ARBA00022989"/>
    </source>
</evidence>
<feature type="transmembrane region" description="Helical" evidence="8">
    <location>
        <begin position="481"/>
        <end position="506"/>
    </location>
</feature>
<dbReference type="PANTHER" id="PTHR11388:SF142">
    <property type="entry name" value="SOLUTE CARRIER ORGANIC ANION TRANSPORTER FAMILY MEMBER 5A1"/>
    <property type="match status" value="1"/>
</dbReference>
<dbReference type="SUPFAM" id="SSF103473">
    <property type="entry name" value="MFS general substrate transporter"/>
    <property type="match status" value="1"/>
</dbReference>
<feature type="transmembrane region" description="Helical" evidence="8">
    <location>
        <begin position="191"/>
        <end position="216"/>
    </location>
</feature>
<evidence type="ECO:0000256" key="6">
    <source>
        <dbReference type="ARBA" id="ARBA00023136"/>
    </source>
</evidence>
<keyword evidence="5 8" id="KW-1133">Transmembrane helix</keyword>
<comment type="subcellular location">
    <subcellularLocation>
        <location evidence="1 8">Cell membrane</location>
        <topology evidence="1 8">Multi-pass membrane protein</topology>
    </subcellularLocation>
</comment>
<dbReference type="Gene3D" id="1.20.1250.20">
    <property type="entry name" value="MFS general substrate transporter like domains"/>
    <property type="match status" value="1"/>
</dbReference>
<evidence type="ECO:0000256" key="1">
    <source>
        <dbReference type="ARBA" id="ARBA00004651"/>
    </source>
</evidence>
<dbReference type="InterPro" id="IPR036259">
    <property type="entry name" value="MFS_trans_sf"/>
</dbReference>
<evidence type="ECO:0000259" key="9">
    <source>
        <dbReference type="PROSITE" id="PS51465"/>
    </source>
</evidence>
<feature type="transmembrane region" description="Helical" evidence="8">
    <location>
        <begin position="301"/>
        <end position="325"/>
    </location>
</feature>
<dbReference type="PANTHER" id="PTHR11388">
    <property type="entry name" value="ORGANIC ANION TRANSPORTER"/>
    <property type="match status" value="1"/>
</dbReference>
<feature type="transmembrane region" description="Helical" evidence="8">
    <location>
        <begin position="377"/>
        <end position="397"/>
    </location>
</feature>
<dbReference type="SUPFAM" id="SSF100895">
    <property type="entry name" value="Kazal-type serine protease inhibitors"/>
    <property type="match status" value="1"/>
</dbReference>
<evidence type="ECO:0000313" key="10">
    <source>
        <dbReference type="EMBL" id="CAG5124478.1"/>
    </source>
</evidence>
<dbReference type="GO" id="GO:0015347">
    <property type="term" value="F:sodium-independent organic anion transmembrane transporter activity"/>
    <property type="evidence" value="ECO:0007669"/>
    <property type="project" value="TreeGrafter"/>
</dbReference>
<feature type="transmembrane region" description="Helical" evidence="8">
    <location>
        <begin position="151"/>
        <end position="170"/>
    </location>
</feature>
<keyword evidence="8" id="KW-0813">Transport</keyword>
<keyword evidence="11" id="KW-1185">Reference proteome</keyword>
<evidence type="ECO:0000313" key="11">
    <source>
        <dbReference type="Proteomes" id="UP000678393"/>
    </source>
</evidence>
<feature type="transmembrane region" description="Helical" evidence="8">
    <location>
        <begin position="7"/>
        <end position="26"/>
    </location>
</feature>
<evidence type="ECO:0000256" key="8">
    <source>
        <dbReference type="RuleBase" id="RU362056"/>
    </source>
</evidence>
<feature type="transmembrane region" description="Helical" evidence="8">
    <location>
        <begin position="46"/>
        <end position="65"/>
    </location>
</feature>
<comment type="caution">
    <text evidence="10">The sequence shown here is derived from an EMBL/GenBank/DDBJ whole genome shotgun (WGS) entry which is preliminary data.</text>
</comment>
<dbReference type="GO" id="GO:0043252">
    <property type="term" value="P:sodium-independent organic anion transport"/>
    <property type="evidence" value="ECO:0007669"/>
    <property type="project" value="TreeGrafter"/>
</dbReference>
<accession>A0A8S3Z8B9</accession>
<evidence type="ECO:0000256" key="2">
    <source>
        <dbReference type="ARBA" id="ARBA00009657"/>
    </source>
</evidence>
<name>A0A8S3Z8B9_9EUPU</name>
<reference evidence="10" key="1">
    <citation type="submission" date="2021-04" db="EMBL/GenBank/DDBJ databases">
        <authorList>
            <consortium name="Molecular Ecology Group"/>
        </authorList>
    </citation>
    <scope>NUCLEOTIDE SEQUENCE</scope>
</reference>
<evidence type="ECO:0000256" key="7">
    <source>
        <dbReference type="ARBA" id="ARBA00023157"/>
    </source>
</evidence>
<dbReference type="GO" id="GO:0016323">
    <property type="term" value="C:basolateral plasma membrane"/>
    <property type="evidence" value="ECO:0007669"/>
    <property type="project" value="TreeGrafter"/>
</dbReference>
<dbReference type="CDD" id="cd17336">
    <property type="entry name" value="MFS_SLCO_OATP"/>
    <property type="match status" value="1"/>
</dbReference>
<dbReference type="Pfam" id="PF03137">
    <property type="entry name" value="OATP"/>
    <property type="match status" value="1"/>
</dbReference>
<proteinExistence type="inferred from homology"/>
<feature type="domain" description="Kazal-like" evidence="9">
    <location>
        <begin position="412"/>
        <end position="463"/>
    </location>
</feature>
<protein>
    <recommendedName>
        <fullName evidence="8">Solute carrier organic anion transporter family member</fullName>
    </recommendedName>
</protein>
<gene>
    <name evidence="10" type="ORF">CUNI_LOCUS10036</name>
</gene>
<sequence>KCRTMACFTATYGVAGIVTSALSMYINSQISTLEKQFNFSSSVSGILMSCNELGYLSTTLIMSYFTRRVHLPRAMAFFTFLYGLSGLFCTVAFFGTRDQIPSPPKEADGFGSGSSTPILFTQTCVNTTMPSNTSCGDNTNRAKAPFEISETWRTLAIAILAVGMILQGVAKSPRHPFIGTYVDDNVPKTKTPLYLGIITGLSIFGPALAFGIGGMFSSMYVTLEETNISPRDPRWLGAWWLGFLLFGGLGLVFAIPLLFFPRRLRKQERPVAVTEKKHGNKKRLMKCLFDFKDFLKSMFRLVFNPVYACVVLGTCMNLTVVSGIMSFMAKYIETQFTVTAKDANLSLGAINVLSASFGSIFGGYLTSRFKLSPVACLKMMIGCILISTSLLCAGFFVGCSQPVIHTGFDTNNSSLSPCVRDCNCDDGNFFPVCGEDGRNYFSPCHAGCLSIDKGVFSNCSCLTSAGVSTAKGGLCEPDCNMLYVFLGFTFLGAFTATLTIMPGFVVSVRSVKEVDKPLAIGLSAFAGTLLGNTNLRGLIDTTCLLWKTTCTSVGACTLYDIELFRFRYHALSLGLRIITVAFYSVALIIAVCSKKTVFQPHLDEISIKQATDLEKIVELDGAEIALIINDPAIRETDLK</sequence>
<dbReference type="GO" id="GO:0006811">
    <property type="term" value="P:monoatomic ion transport"/>
    <property type="evidence" value="ECO:0007669"/>
    <property type="project" value="UniProtKB-KW"/>
</dbReference>
<feature type="transmembrane region" description="Helical" evidence="8">
    <location>
        <begin position="573"/>
        <end position="592"/>
    </location>
</feature>
<keyword evidence="4 8" id="KW-0812">Transmembrane</keyword>
<comment type="similarity">
    <text evidence="2 8">Belongs to the organo anion transporter (TC 2.A.60) family.</text>
</comment>
<dbReference type="InterPro" id="IPR036058">
    <property type="entry name" value="Kazal_dom_sf"/>
</dbReference>
<feature type="transmembrane region" description="Helical" evidence="8">
    <location>
        <begin position="345"/>
        <end position="365"/>
    </location>
</feature>
<dbReference type="PROSITE" id="PS51465">
    <property type="entry name" value="KAZAL_2"/>
    <property type="match status" value="1"/>
</dbReference>
<feature type="transmembrane region" description="Helical" evidence="8">
    <location>
        <begin position="236"/>
        <end position="260"/>
    </location>
</feature>